<protein>
    <submittedName>
        <fullName evidence="1">ImmA/IrrE family metallo-endopeptidase</fullName>
    </submittedName>
</protein>
<organism evidence="1 2">
    <name type="scientific">Weissella muntiaci</name>
    <dbReference type="NCBI Taxonomy" id="2508881"/>
    <lineage>
        <taxon>Bacteria</taxon>
        <taxon>Bacillati</taxon>
        <taxon>Bacillota</taxon>
        <taxon>Bacilli</taxon>
        <taxon>Lactobacillales</taxon>
        <taxon>Lactobacillaceae</taxon>
        <taxon>Weissella</taxon>
    </lineage>
</organism>
<evidence type="ECO:0000313" key="2">
    <source>
        <dbReference type="Proteomes" id="UP000371977"/>
    </source>
</evidence>
<dbReference type="OrthoDB" id="2300474at2"/>
<gene>
    <name evidence="1" type="ORF">ESZ50_01435</name>
</gene>
<dbReference type="RefSeq" id="WP_148621818.1">
    <property type="nucleotide sequence ID" value="NZ_SDGZ01000004.1"/>
</dbReference>
<reference evidence="1 2" key="1">
    <citation type="submission" date="2019-01" db="EMBL/GenBank/DDBJ databases">
        <title>Weissella sp. nov., a novel lactic acid bacterium isolated from animal feces.</title>
        <authorList>
            <person name="Wang L.-T."/>
        </authorList>
    </citation>
    <scope>NUCLEOTIDE SEQUENCE [LARGE SCALE GENOMIC DNA]</scope>
    <source>
        <strain evidence="1 2">8H-2</strain>
    </source>
</reference>
<proteinExistence type="predicted"/>
<name>A0A6C2CAA5_9LACO</name>
<comment type="caution">
    <text evidence="1">The sequence shown here is derived from an EMBL/GenBank/DDBJ whole genome shotgun (WGS) entry which is preliminary data.</text>
</comment>
<keyword evidence="2" id="KW-1185">Reference proteome</keyword>
<sequence length="149" mass="17280">MKNVIDQLMEDNWTIEGRAFHELLKIANENRIIIKYEQRSSATPDIAVAGDNVVYINLNFFTNFSIVFRLAHELTHLLYGDVESQQIYAFSPLSEKYEEQLAHLNASKMLASLMYYEVPMANRSYINFMNQFTLPSSFEKIVKEAIESV</sequence>
<evidence type="ECO:0000313" key="1">
    <source>
        <dbReference type="EMBL" id="TYC50907.1"/>
    </source>
</evidence>
<dbReference type="AlphaFoldDB" id="A0A6C2CAA5"/>
<dbReference type="Proteomes" id="UP000371977">
    <property type="component" value="Unassembled WGS sequence"/>
</dbReference>
<accession>A0A6C2CAA5</accession>
<dbReference type="EMBL" id="SDGZ01000004">
    <property type="protein sequence ID" value="TYC50907.1"/>
    <property type="molecule type" value="Genomic_DNA"/>
</dbReference>